<feature type="transmembrane region" description="Helical" evidence="1">
    <location>
        <begin position="284"/>
        <end position="303"/>
    </location>
</feature>
<keyword evidence="1" id="KW-0812">Transmembrane</keyword>
<keyword evidence="1" id="KW-0472">Membrane</keyword>
<dbReference type="RefSeq" id="WP_036155705.1">
    <property type="nucleotide sequence ID" value="NZ_AVCX01000004.1"/>
</dbReference>
<feature type="transmembrane region" description="Helical" evidence="1">
    <location>
        <begin position="21"/>
        <end position="41"/>
    </location>
</feature>
<dbReference type="PANTHER" id="PTHR30590:SF2">
    <property type="entry name" value="INNER MEMBRANE PROTEIN"/>
    <property type="match status" value="1"/>
</dbReference>
<feature type="transmembrane region" description="Helical" evidence="1">
    <location>
        <begin position="101"/>
        <end position="134"/>
    </location>
</feature>
<dbReference type="STRING" id="1220589.CD32_14110"/>
<dbReference type="OrthoDB" id="9807744at2"/>
<evidence type="ECO:0000313" key="3">
    <source>
        <dbReference type="EMBL" id="KGR83831.1"/>
    </source>
</evidence>
<dbReference type="AlphaFoldDB" id="A0A0A3IGE9"/>
<feature type="transmembrane region" description="Helical" evidence="1">
    <location>
        <begin position="61"/>
        <end position="80"/>
    </location>
</feature>
<keyword evidence="4" id="KW-1185">Reference proteome</keyword>
<dbReference type="Proteomes" id="UP000030437">
    <property type="component" value="Unassembled WGS sequence"/>
</dbReference>
<reference evidence="3 4" key="1">
    <citation type="submission" date="2014-02" db="EMBL/GenBank/DDBJ databases">
        <title>Draft genome sequence of Lysinibacillus odysseyi NBRC 100172.</title>
        <authorList>
            <person name="Zhang F."/>
            <person name="Wang G."/>
            <person name="Zhang L."/>
        </authorList>
    </citation>
    <scope>NUCLEOTIDE SEQUENCE [LARGE SCALE GENOMIC DNA]</scope>
    <source>
        <strain evidence="3 4">NBRC 100172</strain>
    </source>
</reference>
<evidence type="ECO:0000313" key="4">
    <source>
        <dbReference type="Proteomes" id="UP000030437"/>
    </source>
</evidence>
<proteinExistence type="predicted"/>
<protein>
    <submittedName>
        <fullName evidence="3">Membrane protein</fullName>
    </submittedName>
</protein>
<feature type="domain" description="DUF418" evidence="2">
    <location>
        <begin position="231"/>
        <end position="385"/>
    </location>
</feature>
<sequence length="390" mass="44363">MNFQPTHLNERVTTIDIIRGFSLLGILLVNIFGFYLPQPYISLNDWFTEAVDIIWHQTLDIYVQSSFYPLFSMLFGYGLAMQYMKAQRTGINFYKFAPKRLTILFIVGMLHALFLWWGDIIAMYAFCGFFVLALIRYNSWVLLTIGVVLQGIIHGLYLFMFSLGGMINMEMEEMAVDIQSIQGAVTAYSTGNYMDAFMQRLHDLSLQMNVSMWFSSLFIILPFMLIGAAAAKWRLIERAKELKGLWIFLAIGFTAAGLFIKSAPTAFSYTYLLYYLKVYVGGPMLSVGYIAIIVVLCMIPLLAKGLSLIAKMGRMSMTMYILQSVICTTIFYHYGFGLYGKIDVPTAVYIALGIYVLQVILAELWLSKFKQGPLEAAVKRLTYGKMHSEK</sequence>
<name>A0A0A3IGE9_9BACI</name>
<dbReference type="PANTHER" id="PTHR30590">
    <property type="entry name" value="INNER MEMBRANE PROTEIN"/>
    <property type="match status" value="1"/>
</dbReference>
<feature type="transmembrane region" description="Helical" evidence="1">
    <location>
        <begin position="245"/>
        <end position="264"/>
    </location>
</feature>
<accession>A0A0A3IGE9</accession>
<evidence type="ECO:0000259" key="2">
    <source>
        <dbReference type="Pfam" id="PF04235"/>
    </source>
</evidence>
<dbReference type="Pfam" id="PF04235">
    <property type="entry name" value="DUF418"/>
    <property type="match status" value="1"/>
</dbReference>
<gene>
    <name evidence="3" type="ORF">CD32_14110</name>
</gene>
<dbReference type="EMBL" id="JPVP01000057">
    <property type="protein sequence ID" value="KGR83831.1"/>
    <property type="molecule type" value="Genomic_DNA"/>
</dbReference>
<evidence type="ECO:0000256" key="1">
    <source>
        <dbReference type="SAM" id="Phobius"/>
    </source>
</evidence>
<feature type="transmembrane region" description="Helical" evidence="1">
    <location>
        <begin position="346"/>
        <end position="366"/>
    </location>
</feature>
<feature type="transmembrane region" description="Helical" evidence="1">
    <location>
        <begin position="140"/>
        <end position="162"/>
    </location>
</feature>
<feature type="transmembrane region" description="Helical" evidence="1">
    <location>
        <begin position="315"/>
        <end position="334"/>
    </location>
</feature>
<comment type="caution">
    <text evidence="3">The sequence shown here is derived from an EMBL/GenBank/DDBJ whole genome shotgun (WGS) entry which is preliminary data.</text>
</comment>
<organism evidence="3 4">
    <name type="scientific">Lysinibacillus odysseyi 34hs-1 = NBRC 100172</name>
    <dbReference type="NCBI Taxonomy" id="1220589"/>
    <lineage>
        <taxon>Bacteria</taxon>
        <taxon>Bacillati</taxon>
        <taxon>Bacillota</taxon>
        <taxon>Bacilli</taxon>
        <taxon>Bacillales</taxon>
        <taxon>Bacillaceae</taxon>
        <taxon>Lysinibacillus</taxon>
    </lineage>
</organism>
<dbReference type="InterPro" id="IPR007349">
    <property type="entry name" value="DUF418"/>
</dbReference>
<dbReference type="InterPro" id="IPR052529">
    <property type="entry name" value="Bact_Transport_Assoc"/>
</dbReference>
<feature type="transmembrane region" description="Helical" evidence="1">
    <location>
        <begin position="211"/>
        <end position="233"/>
    </location>
</feature>
<keyword evidence="1" id="KW-1133">Transmembrane helix</keyword>
<dbReference type="eggNOG" id="COG2311">
    <property type="taxonomic scope" value="Bacteria"/>
</dbReference>